<evidence type="ECO:0000313" key="1">
    <source>
        <dbReference type="EMBL" id="KJD46076.1"/>
    </source>
</evidence>
<dbReference type="EMBL" id="JTHP01000011">
    <property type="protein sequence ID" value="KJD46076.1"/>
    <property type="molecule type" value="Genomic_DNA"/>
</dbReference>
<evidence type="ECO:0000313" key="2">
    <source>
        <dbReference type="Proteomes" id="UP000032534"/>
    </source>
</evidence>
<name>A0A0D7X3X1_9BACL</name>
<dbReference type="PATRIC" id="fig|159743.3.peg.1724"/>
<dbReference type="AlphaFoldDB" id="A0A0D7X3X1"/>
<protein>
    <submittedName>
        <fullName evidence="1">Uncharacterized protein</fullName>
    </submittedName>
</protein>
<organism evidence="1 2">
    <name type="scientific">Paenibacillus terrae</name>
    <dbReference type="NCBI Taxonomy" id="159743"/>
    <lineage>
        <taxon>Bacteria</taxon>
        <taxon>Bacillati</taxon>
        <taxon>Bacillota</taxon>
        <taxon>Bacilli</taxon>
        <taxon>Bacillales</taxon>
        <taxon>Paenibacillaceae</taxon>
        <taxon>Paenibacillus</taxon>
    </lineage>
</organism>
<keyword evidence="2" id="KW-1185">Reference proteome</keyword>
<proteinExistence type="predicted"/>
<comment type="caution">
    <text evidence="1">The sequence shown here is derived from an EMBL/GenBank/DDBJ whole genome shotgun (WGS) entry which is preliminary data.</text>
</comment>
<reference evidence="1 2" key="1">
    <citation type="submission" date="2014-11" db="EMBL/GenBank/DDBJ databases">
        <title>Draft Genome Sequences of Paenibacillus polymyxa NRRL B-30509 and Paenibacillus terrae NRRL B-30644, Strains from a Poultry Environment that Produce Tridecaptin A and Paenicidins.</title>
        <authorList>
            <person name="van Belkum M.J."/>
            <person name="Lohans C.T."/>
            <person name="Vederas J.C."/>
        </authorList>
    </citation>
    <scope>NUCLEOTIDE SEQUENCE [LARGE SCALE GENOMIC DNA]</scope>
    <source>
        <strain evidence="1 2">NRRL B-30644</strain>
    </source>
</reference>
<dbReference type="Proteomes" id="UP000032534">
    <property type="component" value="Unassembled WGS sequence"/>
</dbReference>
<gene>
    <name evidence="1" type="ORF">QD47_07845</name>
</gene>
<sequence length="59" mass="6655">MVMIDLGTDRTIDSYKLKSDSKNMRISFYNRGVGYEGAFATNVGDGDLKTLPDEKKFIM</sequence>
<accession>A0A0D7X3X1</accession>